<reference evidence="1" key="1">
    <citation type="submission" date="2022-02" db="EMBL/GenBank/DDBJ databases">
        <title>Plant Genome Project.</title>
        <authorList>
            <person name="Zhang R.-G."/>
        </authorList>
    </citation>
    <scope>NUCLEOTIDE SEQUENCE</scope>
    <source>
        <strain evidence="1">AT1</strain>
    </source>
</reference>
<dbReference type="EMBL" id="CM046391">
    <property type="protein sequence ID" value="KAI8561880.1"/>
    <property type="molecule type" value="Genomic_DNA"/>
</dbReference>
<evidence type="ECO:0000313" key="1">
    <source>
        <dbReference type="EMBL" id="KAI8561880.1"/>
    </source>
</evidence>
<dbReference type="Proteomes" id="UP001062846">
    <property type="component" value="Chromosome 4"/>
</dbReference>
<keyword evidence="2" id="KW-1185">Reference proteome</keyword>
<accession>A0ACC0P8P1</accession>
<organism evidence="1 2">
    <name type="scientific">Rhododendron molle</name>
    <name type="common">Chinese azalea</name>
    <name type="synonym">Azalea mollis</name>
    <dbReference type="NCBI Taxonomy" id="49168"/>
    <lineage>
        <taxon>Eukaryota</taxon>
        <taxon>Viridiplantae</taxon>
        <taxon>Streptophyta</taxon>
        <taxon>Embryophyta</taxon>
        <taxon>Tracheophyta</taxon>
        <taxon>Spermatophyta</taxon>
        <taxon>Magnoliopsida</taxon>
        <taxon>eudicotyledons</taxon>
        <taxon>Gunneridae</taxon>
        <taxon>Pentapetalae</taxon>
        <taxon>asterids</taxon>
        <taxon>Ericales</taxon>
        <taxon>Ericaceae</taxon>
        <taxon>Ericoideae</taxon>
        <taxon>Rhodoreae</taxon>
        <taxon>Rhododendron</taxon>
    </lineage>
</organism>
<gene>
    <name evidence="1" type="ORF">RHMOL_Rhmol04G0376300</name>
</gene>
<sequence length="571" mass="64542">MAYANRNQGVFIPYHQLVDLRSLNHPHVTFVPGPPIGLINPRNGPVGPPQFVPIGATFNRSFHELLIRMEEEKSRSLLQFMAGEGLVPSPEEEIKRKVAIEKLKQIVMEWIKRVACNCGLDERRLRAASAAVLTYGSYGLGMTVAIHKGSQTFLLYSFVFLLDWKVLFVCISLTPLFSGSVQVHNSESDIDALCVGPRFATMGEDFFVVLHNMLTSRPEVSEVHCVKDAKVPLMRFKLDGISIDLPYAQLKVMSVPENVDILNLYYLRNIDETSWRSLSGVHANKWILRLIPNTKVFQSLLRCIKLWAKRRGVYGNLLGFFGGVHLAILGAFICQRYPNARLSGLISSFFGTFAFWDWPKPIILQDGTSPISGSAAEPRSLMPIRLPCRPHEYCHSNITKSTFYRIRVEFIRGHTLTKDLLRPDFDWGCLFEPFPYAKKYTRFVKICLSASDQDELGEWVGWVKSRFRSLLVKLEEIQGFCDPNPTEYVDVNVAEPNTVFYWGLQPERSHFLDIKPVKDDFVKSLSNGPTGKITLSVVQASQLPKNAQFDSESNKGYLNPNANLNYPTAAG</sequence>
<name>A0ACC0P8P1_RHOML</name>
<proteinExistence type="predicted"/>
<evidence type="ECO:0000313" key="2">
    <source>
        <dbReference type="Proteomes" id="UP001062846"/>
    </source>
</evidence>
<protein>
    <submittedName>
        <fullName evidence="1">Uncharacterized protein</fullName>
    </submittedName>
</protein>
<comment type="caution">
    <text evidence="1">The sequence shown here is derived from an EMBL/GenBank/DDBJ whole genome shotgun (WGS) entry which is preliminary data.</text>
</comment>